<accession>A0ABU1D2I4</accession>
<keyword evidence="1" id="KW-0472">Membrane</keyword>
<feature type="transmembrane region" description="Helical" evidence="1">
    <location>
        <begin position="116"/>
        <end position="133"/>
    </location>
</feature>
<feature type="transmembrane region" description="Helical" evidence="1">
    <location>
        <begin position="61"/>
        <end position="80"/>
    </location>
</feature>
<evidence type="ECO:0000313" key="2">
    <source>
        <dbReference type="EMBL" id="MDR4124655.1"/>
    </source>
</evidence>
<feature type="transmembrane region" description="Helical" evidence="1">
    <location>
        <begin position="177"/>
        <end position="198"/>
    </location>
</feature>
<feature type="transmembrane region" description="Helical" evidence="1">
    <location>
        <begin position="240"/>
        <end position="261"/>
    </location>
</feature>
<sequence>MYTLILSISCSVAVSVLLKMARSRHIQIDQAIAFNYVMAGSLCWLLLGPRPETLMHTTAPWPLLIALGLLLPSIFLVMAKAVQQAGIVLSDVAQRLSLLLPLIAAFTIFGETATQGKLTGIAVALVALAALLWRPSNANAQAPGGHGGALAIALLLGVWFGYGTIDILFKQMAKTGSAFPTTLFGAFVMAGLVSFAYLVLRRATWNTRSMLAGLLLGLLNFGNIYFYVRAHQIYSENPTLVFSAMNIGVISLGTLVGAGVFRERIHAINYAGVALAIVAIIILFPR</sequence>
<evidence type="ECO:0000256" key="1">
    <source>
        <dbReference type="SAM" id="Phobius"/>
    </source>
</evidence>
<comment type="caution">
    <text evidence="2">The sequence shown here is derived from an EMBL/GenBank/DDBJ whole genome shotgun (WGS) entry which is preliminary data.</text>
</comment>
<gene>
    <name evidence="2" type="ORF">Q8947_01475</name>
</gene>
<dbReference type="EMBL" id="JAUZQE010000002">
    <property type="protein sequence ID" value="MDR4124655.1"/>
    <property type="molecule type" value="Genomic_DNA"/>
</dbReference>
<feature type="transmembrane region" description="Helical" evidence="1">
    <location>
        <begin position="33"/>
        <end position="49"/>
    </location>
</feature>
<dbReference type="Proteomes" id="UP001232156">
    <property type="component" value="Unassembled WGS sequence"/>
</dbReference>
<keyword evidence="1" id="KW-0812">Transmembrane</keyword>
<dbReference type="SUPFAM" id="SSF103481">
    <property type="entry name" value="Multidrug resistance efflux transporter EmrE"/>
    <property type="match status" value="2"/>
</dbReference>
<feature type="transmembrane region" description="Helical" evidence="1">
    <location>
        <begin position="145"/>
        <end position="165"/>
    </location>
</feature>
<feature type="transmembrane region" description="Helical" evidence="1">
    <location>
        <begin position="267"/>
        <end position="284"/>
    </location>
</feature>
<evidence type="ECO:0000313" key="3">
    <source>
        <dbReference type="Proteomes" id="UP001232156"/>
    </source>
</evidence>
<name>A0ABU1D2I4_9BURK</name>
<feature type="transmembrane region" description="Helical" evidence="1">
    <location>
        <begin position="92"/>
        <end position="109"/>
    </location>
</feature>
<reference evidence="2 3" key="1">
    <citation type="submission" date="2023-08" db="EMBL/GenBank/DDBJ databases">
        <title>Alcaligenaceae gen. nov., a novel taxon isolated from the sludge of Yixing Pesticide Factory.</title>
        <authorList>
            <person name="Ruan L."/>
        </authorList>
    </citation>
    <scope>NUCLEOTIDE SEQUENCE [LARGE SCALE GENOMIC DNA]</scope>
    <source>
        <strain evidence="2 3">LG-2</strain>
    </source>
</reference>
<keyword evidence="3" id="KW-1185">Reference proteome</keyword>
<protein>
    <submittedName>
        <fullName evidence="2">EamA/RhaT family transporter</fullName>
    </submittedName>
</protein>
<feature type="transmembrane region" description="Helical" evidence="1">
    <location>
        <begin position="210"/>
        <end position="228"/>
    </location>
</feature>
<proteinExistence type="predicted"/>
<keyword evidence="1" id="KW-1133">Transmembrane helix</keyword>
<dbReference type="InterPro" id="IPR037185">
    <property type="entry name" value="EmrE-like"/>
</dbReference>
<dbReference type="RefSeq" id="WP_347286272.1">
    <property type="nucleotide sequence ID" value="NZ_JAUZQE010000002.1"/>
</dbReference>
<organism evidence="2 3">
    <name type="scientific">Yanghanlia caeni</name>
    <dbReference type="NCBI Taxonomy" id="3064283"/>
    <lineage>
        <taxon>Bacteria</taxon>
        <taxon>Pseudomonadati</taxon>
        <taxon>Pseudomonadota</taxon>
        <taxon>Betaproteobacteria</taxon>
        <taxon>Burkholderiales</taxon>
        <taxon>Alcaligenaceae</taxon>
        <taxon>Yanghanlia</taxon>
    </lineage>
</organism>